<protein>
    <submittedName>
        <fullName evidence="1">Uncharacterized protein</fullName>
    </submittedName>
</protein>
<dbReference type="Gene3D" id="3.40.50.1820">
    <property type="entry name" value="alpha/beta hydrolase"/>
    <property type="match status" value="1"/>
</dbReference>
<dbReference type="GeneID" id="91102556"/>
<accession>A0AAX4KGP7</accession>
<dbReference type="AlphaFoldDB" id="A0AAX4KGP7"/>
<gene>
    <name evidence="1" type="ORF">V865_003753</name>
</gene>
<dbReference type="RefSeq" id="XP_066083639.1">
    <property type="nucleotide sequence ID" value="XM_066227542.1"/>
</dbReference>
<sequence>MGVAATPIEGRKNTSASDSQAECHTFYADIYAETTSNFDLKSVIGEPPENQQALTEQIISYFAAGSTLPSQTFAAPTIEVKERYQLWFEYCQPRSGKPEGIDQTHHGLVGYAGYWNVQADDYKTYSFAENAAEKGWATLSYDRLGVGRSAHPDGTNIVQMPFEIQQSISIPHSLREGRLADIGKFETIIGIGHYKSYGSALLTGVSAVSPSTFDAIVLTGFSNNVTEGPSALFSFQLTIASLAYPERFAGYPND</sequence>
<dbReference type="SUPFAM" id="SSF53474">
    <property type="entry name" value="alpha/beta-Hydrolases"/>
    <property type="match status" value="1"/>
</dbReference>
<dbReference type="KEGG" id="ker:91102556"/>
<dbReference type="InterPro" id="IPR029058">
    <property type="entry name" value="AB_hydrolase_fold"/>
</dbReference>
<dbReference type="EMBL" id="CP144089">
    <property type="protein sequence ID" value="WWD05672.1"/>
    <property type="molecule type" value="Genomic_DNA"/>
</dbReference>
<organism evidence="1 2">
    <name type="scientific">Kwoniella europaea PYCC6329</name>
    <dbReference type="NCBI Taxonomy" id="1423913"/>
    <lineage>
        <taxon>Eukaryota</taxon>
        <taxon>Fungi</taxon>
        <taxon>Dikarya</taxon>
        <taxon>Basidiomycota</taxon>
        <taxon>Agaricomycotina</taxon>
        <taxon>Tremellomycetes</taxon>
        <taxon>Tremellales</taxon>
        <taxon>Cryptococcaceae</taxon>
        <taxon>Kwoniella</taxon>
    </lineage>
</organism>
<evidence type="ECO:0000313" key="1">
    <source>
        <dbReference type="EMBL" id="WWD05672.1"/>
    </source>
</evidence>
<dbReference type="Proteomes" id="UP001358614">
    <property type="component" value="Chromosome 1"/>
</dbReference>
<name>A0AAX4KGP7_9TREE</name>
<evidence type="ECO:0000313" key="2">
    <source>
        <dbReference type="Proteomes" id="UP001358614"/>
    </source>
</evidence>
<proteinExistence type="predicted"/>
<keyword evidence="2" id="KW-1185">Reference proteome</keyword>
<reference evidence="1 2" key="1">
    <citation type="submission" date="2024-01" db="EMBL/GenBank/DDBJ databases">
        <title>Comparative genomics of Cryptococcus and Kwoniella reveals pathogenesis evolution and contrasting modes of karyotype evolution via chromosome fusion or intercentromeric recombination.</title>
        <authorList>
            <person name="Coelho M.A."/>
            <person name="David-Palma M."/>
            <person name="Shea T."/>
            <person name="Bowers K."/>
            <person name="McGinley-Smith S."/>
            <person name="Mohammad A.W."/>
            <person name="Gnirke A."/>
            <person name="Yurkov A.M."/>
            <person name="Nowrousian M."/>
            <person name="Sun S."/>
            <person name="Cuomo C.A."/>
            <person name="Heitman J."/>
        </authorList>
    </citation>
    <scope>NUCLEOTIDE SEQUENCE [LARGE SCALE GENOMIC DNA]</scope>
    <source>
        <strain evidence="1 2">PYCC6329</strain>
    </source>
</reference>